<evidence type="ECO:0000313" key="2">
    <source>
        <dbReference type="EMBL" id="MFC0319216.1"/>
    </source>
</evidence>
<keyword evidence="1" id="KW-0732">Signal</keyword>
<keyword evidence="3" id="KW-1185">Reference proteome</keyword>
<reference evidence="2 3" key="1">
    <citation type="submission" date="2024-09" db="EMBL/GenBank/DDBJ databases">
        <authorList>
            <person name="Sun Q."/>
            <person name="Mori K."/>
        </authorList>
    </citation>
    <scope>NUCLEOTIDE SEQUENCE [LARGE SCALE GENOMIC DNA]</scope>
    <source>
        <strain evidence="2 3">CCM 7765</strain>
    </source>
</reference>
<name>A0ABV6HK07_9SPHI</name>
<dbReference type="Proteomes" id="UP001589774">
    <property type="component" value="Unassembled WGS sequence"/>
</dbReference>
<feature type="signal peptide" evidence="1">
    <location>
        <begin position="1"/>
        <end position="27"/>
    </location>
</feature>
<accession>A0ABV6HK07</accession>
<dbReference type="EMBL" id="JBHLWO010000002">
    <property type="protein sequence ID" value="MFC0319216.1"/>
    <property type="molecule type" value="Genomic_DNA"/>
</dbReference>
<protein>
    <submittedName>
        <fullName evidence="2">Uncharacterized protein</fullName>
    </submittedName>
</protein>
<evidence type="ECO:0000256" key="1">
    <source>
        <dbReference type="SAM" id="SignalP"/>
    </source>
</evidence>
<dbReference type="RefSeq" id="WP_130857759.1">
    <property type="nucleotide sequence ID" value="NZ_JBHLWO010000002.1"/>
</dbReference>
<sequence>MERKLFSYKQTLLALTLLIVGSFNLSAQEDSPAHVGIIYPLSTHGGKAANYSNTISLHAIAGLSGGEKAFALYGVAGIVKGNASGLQASGVFNQVSGTLHGVQLAGAVNLAGDAAKGYQFAGLFNQSRGNVHLQLGGVLNTAISTKGLQASGVSNRSKQMDGVQMAGLYNQADNVKGVQIAGVINKAKNVRGIQFGVLNIADSSDYTLGLVNIVKNGEKSIRIGTDEDLSTFASFRSGGQILYGILGIGFNPQYEAIRYGVEGGIGANLLNRTNFRLAAEISSITLTDFDGNYFNKNGLRILPSIKIGPNIYLYGGPSINYINTDNEDGKKLVKMKIWDKQNSKDYQALNVGFTAGLQLVL</sequence>
<gene>
    <name evidence="2" type="ORF">ACFFI0_12905</name>
</gene>
<comment type="caution">
    <text evidence="2">The sequence shown here is derived from an EMBL/GenBank/DDBJ whole genome shotgun (WGS) entry which is preliminary data.</text>
</comment>
<organism evidence="2 3">
    <name type="scientific">Olivibacter oleidegradans</name>
    <dbReference type="NCBI Taxonomy" id="760123"/>
    <lineage>
        <taxon>Bacteria</taxon>
        <taxon>Pseudomonadati</taxon>
        <taxon>Bacteroidota</taxon>
        <taxon>Sphingobacteriia</taxon>
        <taxon>Sphingobacteriales</taxon>
        <taxon>Sphingobacteriaceae</taxon>
        <taxon>Olivibacter</taxon>
    </lineage>
</organism>
<feature type="chain" id="PRO_5045140460" evidence="1">
    <location>
        <begin position="28"/>
        <end position="361"/>
    </location>
</feature>
<proteinExistence type="predicted"/>
<evidence type="ECO:0000313" key="3">
    <source>
        <dbReference type="Proteomes" id="UP001589774"/>
    </source>
</evidence>